<dbReference type="AlphaFoldDB" id="A0A9P1IUV5"/>
<keyword evidence="2" id="KW-1133">Transmembrane helix</keyword>
<keyword evidence="4" id="KW-1185">Reference proteome</keyword>
<evidence type="ECO:0000256" key="2">
    <source>
        <dbReference type="SAM" id="Phobius"/>
    </source>
</evidence>
<protein>
    <submittedName>
        <fullName evidence="3">Uncharacterized protein</fullName>
    </submittedName>
</protein>
<organism evidence="3 4">
    <name type="scientific">Caenorhabditis angaria</name>
    <dbReference type="NCBI Taxonomy" id="860376"/>
    <lineage>
        <taxon>Eukaryota</taxon>
        <taxon>Metazoa</taxon>
        <taxon>Ecdysozoa</taxon>
        <taxon>Nematoda</taxon>
        <taxon>Chromadorea</taxon>
        <taxon>Rhabditida</taxon>
        <taxon>Rhabditina</taxon>
        <taxon>Rhabditomorpha</taxon>
        <taxon>Rhabditoidea</taxon>
        <taxon>Rhabditidae</taxon>
        <taxon>Peloderinae</taxon>
        <taxon>Caenorhabditis</taxon>
    </lineage>
</organism>
<sequence>MQTIRFNKQAVFGICIVSSFLVFSVFWYYGGSDSGEIGVANRNEIVKARFGHGYQLNAKDVVASEEVLKKIEPVNISPPLNIQPEPTDQDLIGKRHYQE</sequence>
<dbReference type="Proteomes" id="UP001152747">
    <property type="component" value="Unassembled WGS sequence"/>
</dbReference>
<keyword evidence="2" id="KW-0472">Membrane</keyword>
<keyword evidence="2" id="KW-0812">Transmembrane</keyword>
<dbReference type="EMBL" id="CANHGI010000005">
    <property type="protein sequence ID" value="CAI5451551.1"/>
    <property type="molecule type" value="Genomic_DNA"/>
</dbReference>
<accession>A0A9P1IUV5</accession>
<evidence type="ECO:0000313" key="4">
    <source>
        <dbReference type="Proteomes" id="UP001152747"/>
    </source>
</evidence>
<feature type="transmembrane region" description="Helical" evidence="2">
    <location>
        <begin position="12"/>
        <end position="30"/>
    </location>
</feature>
<feature type="region of interest" description="Disordered" evidence="1">
    <location>
        <begin position="79"/>
        <end position="99"/>
    </location>
</feature>
<evidence type="ECO:0000313" key="3">
    <source>
        <dbReference type="EMBL" id="CAI5451551.1"/>
    </source>
</evidence>
<evidence type="ECO:0000256" key="1">
    <source>
        <dbReference type="SAM" id="MobiDB-lite"/>
    </source>
</evidence>
<gene>
    <name evidence="3" type="ORF">CAMP_LOCUS14188</name>
</gene>
<reference evidence="3" key="1">
    <citation type="submission" date="2022-11" db="EMBL/GenBank/DDBJ databases">
        <authorList>
            <person name="Kikuchi T."/>
        </authorList>
    </citation>
    <scope>NUCLEOTIDE SEQUENCE</scope>
    <source>
        <strain evidence="3">PS1010</strain>
    </source>
</reference>
<name>A0A9P1IUV5_9PELO</name>
<proteinExistence type="predicted"/>
<comment type="caution">
    <text evidence="3">The sequence shown here is derived from an EMBL/GenBank/DDBJ whole genome shotgun (WGS) entry which is preliminary data.</text>
</comment>